<dbReference type="Pfam" id="PF00249">
    <property type="entry name" value="Myb_DNA-binding"/>
    <property type="match status" value="1"/>
</dbReference>
<feature type="domain" description="Myb-like" evidence="4">
    <location>
        <begin position="530"/>
        <end position="578"/>
    </location>
</feature>
<evidence type="ECO:0000256" key="3">
    <source>
        <dbReference type="SAM" id="MobiDB-lite"/>
    </source>
</evidence>
<evidence type="ECO:0000313" key="7">
    <source>
        <dbReference type="Proteomes" id="UP000327013"/>
    </source>
</evidence>
<dbReference type="GO" id="GO:0005634">
    <property type="term" value="C:nucleus"/>
    <property type="evidence" value="ECO:0007669"/>
    <property type="project" value="UniProtKB-SubCell"/>
</dbReference>
<dbReference type="Gene3D" id="1.10.246.220">
    <property type="match status" value="1"/>
</dbReference>
<dbReference type="PANTHER" id="PTHR46993">
    <property type="entry name" value="MYB TRANSCRIPTION FACTOR"/>
    <property type="match status" value="1"/>
</dbReference>
<comment type="subcellular location">
    <subcellularLocation>
        <location evidence="1">Nucleus</location>
    </subcellularLocation>
</comment>
<feature type="region of interest" description="Disordered" evidence="3">
    <location>
        <begin position="415"/>
        <end position="466"/>
    </location>
</feature>
<dbReference type="CDD" id="cd11660">
    <property type="entry name" value="SANT_TRF"/>
    <property type="match status" value="1"/>
</dbReference>
<evidence type="ECO:0000256" key="1">
    <source>
        <dbReference type="ARBA" id="ARBA00004123"/>
    </source>
</evidence>
<name>A0A660KUE2_9ROSI</name>
<dbReference type="SUPFAM" id="SSF46689">
    <property type="entry name" value="Homeodomain-like"/>
    <property type="match status" value="1"/>
</dbReference>
<dbReference type="PANTHER" id="PTHR46993:SF6">
    <property type="entry name" value="MYB TRANSCRIPTION FACTOR"/>
    <property type="match status" value="1"/>
</dbReference>
<feature type="domain" description="HTH myb-type" evidence="5">
    <location>
        <begin position="530"/>
        <end position="580"/>
    </location>
</feature>
<organism evidence="6 7">
    <name type="scientific">Carpinus fangiana</name>
    <dbReference type="NCBI Taxonomy" id="176857"/>
    <lineage>
        <taxon>Eukaryota</taxon>
        <taxon>Viridiplantae</taxon>
        <taxon>Streptophyta</taxon>
        <taxon>Embryophyta</taxon>
        <taxon>Tracheophyta</taxon>
        <taxon>Spermatophyta</taxon>
        <taxon>Magnoliopsida</taxon>
        <taxon>eudicotyledons</taxon>
        <taxon>Gunneridae</taxon>
        <taxon>Pentapetalae</taxon>
        <taxon>rosids</taxon>
        <taxon>fabids</taxon>
        <taxon>Fagales</taxon>
        <taxon>Betulaceae</taxon>
        <taxon>Carpinus</taxon>
    </lineage>
</organism>
<gene>
    <name evidence="6" type="ORF">FH972_011827</name>
</gene>
<feature type="compositionally biased region" description="Polar residues" evidence="3">
    <location>
        <begin position="439"/>
        <end position="466"/>
    </location>
</feature>
<proteinExistence type="predicted"/>
<accession>A0A660KUE2</accession>
<reference evidence="6 7" key="1">
    <citation type="submission" date="2019-06" db="EMBL/GenBank/DDBJ databases">
        <title>A chromosomal-level reference genome of Carpinus fangiana (Coryloideae, Betulaceae).</title>
        <authorList>
            <person name="Yang X."/>
            <person name="Wang Z."/>
            <person name="Zhang L."/>
            <person name="Hao G."/>
            <person name="Liu J."/>
            <person name="Yang Y."/>
        </authorList>
    </citation>
    <scope>NUCLEOTIDE SEQUENCE [LARGE SCALE GENOMIC DNA]</scope>
    <source>
        <strain evidence="6">Cfa_2016G</strain>
        <tissue evidence="6">Leaf</tissue>
    </source>
</reference>
<protein>
    <submittedName>
        <fullName evidence="6">Uncharacterized protein</fullName>
    </submittedName>
</protein>
<evidence type="ECO:0000256" key="2">
    <source>
        <dbReference type="ARBA" id="ARBA00023242"/>
    </source>
</evidence>
<keyword evidence="7" id="KW-1185">Reference proteome</keyword>
<evidence type="ECO:0000259" key="5">
    <source>
        <dbReference type="PROSITE" id="PS51294"/>
    </source>
</evidence>
<feature type="region of interest" description="Disordered" evidence="3">
    <location>
        <begin position="276"/>
        <end position="297"/>
    </location>
</feature>
<dbReference type="InterPro" id="IPR009057">
    <property type="entry name" value="Homeodomain-like_sf"/>
</dbReference>
<dbReference type="PROSITE" id="PS50090">
    <property type="entry name" value="MYB_LIKE"/>
    <property type="match status" value="1"/>
</dbReference>
<dbReference type="OrthoDB" id="608866at2759"/>
<evidence type="ECO:0000259" key="4">
    <source>
        <dbReference type="PROSITE" id="PS50090"/>
    </source>
</evidence>
<keyword evidence="2" id="KW-0539">Nucleus</keyword>
<dbReference type="InterPro" id="IPR017930">
    <property type="entry name" value="Myb_dom"/>
</dbReference>
<feature type="compositionally biased region" description="Polar residues" evidence="3">
    <location>
        <begin position="276"/>
        <end position="289"/>
    </location>
</feature>
<dbReference type="AlphaFoldDB" id="A0A660KUE2"/>
<sequence>MDTDICRWISEFLMRNTAAQDHVIKKLLRALPVSGADSLFKKTALLRTIQAEISDALLTETTLDNLEVMEDLDRDDGAEISEALKAAYCAVAVECTVKYLAGRGDRHGKYFEAVKRVWRGRVGGLERSGRSELVTGELRRWGDDVEAAVWDEKVARRLLKVNTRNEALEAVRVYMTEAGALMGLTFLQFAAAVAETDGVQRSGASASDMAVKNAVNRFEEVAAKNTPNVGEFAMKKVNPVEEVAVNTPCVGAMHQVEEEAGNTSNLSQEVGELSGETANQVPSNTTNVGQDVGVNSRPELCKGKGRGLVALQSESWDMIVRDRAAAGRVDEIQKGAELARRKHAVWHKRSKGGVKITDTEEMDNDVSCSKYDSLPTPEVNKVQEALRSSSLELRAAVKDPLPDALRMAETVISNLVSKDKQHEPSVENQGGKDVDAPNPSANTGGEPAQTNDSNPGNQSCSHQSNACRPSLMERNSTAHAYEWDDSIDNSPEGMTKDASKLHLPSPKRKLVAPLKKQGVTKFVRRRQIKRWSLLEEDALRSAVQKYGKGNWKLILNCHHDIFEERTEVDLKDKWRNMSRY</sequence>
<feature type="compositionally biased region" description="Basic and acidic residues" evidence="3">
    <location>
        <begin position="417"/>
        <end position="435"/>
    </location>
</feature>
<dbReference type="EMBL" id="CM017324">
    <property type="protein sequence ID" value="KAE8039414.1"/>
    <property type="molecule type" value="Genomic_DNA"/>
</dbReference>
<dbReference type="InterPro" id="IPR001005">
    <property type="entry name" value="SANT/Myb"/>
</dbReference>
<evidence type="ECO:0000313" key="6">
    <source>
        <dbReference type="EMBL" id="KAE8039414.1"/>
    </source>
</evidence>
<dbReference type="SMART" id="SM00717">
    <property type="entry name" value="SANT"/>
    <property type="match status" value="1"/>
</dbReference>
<feature type="region of interest" description="Disordered" evidence="3">
    <location>
        <begin position="484"/>
        <end position="505"/>
    </location>
</feature>
<dbReference type="Proteomes" id="UP000327013">
    <property type="component" value="Chromosome 4"/>
</dbReference>
<dbReference type="PROSITE" id="PS51294">
    <property type="entry name" value="HTH_MYB"/>
    <property type="match status" value="1"/>
</dbReference>